<dbReference type="Pfam" id="PF04572">
    <property type="entry name" value="Gb3_synth"/>
    <property type="match status" value="1"/>
</dbReference>
<evidence type="ECO:0000313" key="20">
    <source>
        <dbReference type="RefSeq" id="XP_002942110.3"/>
    </source>
</evidence>
<evidence type="ECO:0000256" key="15">
    <source>
        <dbReference type="ARBA" id="ARBA00043186"/>
    </source>
</evidence>
<dbReference type="InterPro" id="IPR029044">
    <property type="entry name" value="Nucleotide-diphossugar_trans"/>
</dbReference>
<dbReference type="Pfam" id="PF04488">
    <property type="entry name" value="Gly_transf_sug"/>
    <property type="match status" value="1"/>
</dbReference>
<dbReference type="InterPro" id="IPR007652">
    <property type="entry name" value="A1-4-GlycosylTfrase_dom"/>
</dbReference>
<evidence type="ECO:0000256" key="17">
    <source>
        <dbReference type="ARBA" id="ARBA00049327"/>
    </source>
</evidence>
<dbReference type="InterPro" id="IPR051981">
    <property type="entry name" value="Glycosyltransf_32"/>
</dbReference>
<dbReference type="RefSeq" id="XP_002942110.3">
    <property type="nucleotide sequence ID" value="XM_002942064.5"/>
</dbReference>
<name>A0A8J0QXX2_XENTR</name>
<dbReference type="GO" id="GO:0050512">
    <property type="term" value="F:lactosylceramide 4-alpha-galactosyltransferase activity"/>
    <property type="evidence" value="ECO:0007669"/>
    <property type="project" value="UniProtKB-EC"/>
</dbReference>
<dbReference type="AlphaFoldDB" id="A0A8J0QXX2"/>
<evidence type="ECO:0000256" key="3">
    <source>
        <dbReference type="ARBA" id="ARBA00009003"/>
    </source>
</evidence>
<dbReference type="AGR" id="Xenbase:XB-GENE-493407"/>
<evidence type="ECO:0000256" key="8">
    <source>
        <dbReference type="ARBA" id="ARBA00023098"/>
    </source>
</evidence>
<accession>A0A8J0QXX2</accession>
<comment type="catalytic activity">
    <reaction evidence="16">
        <text>a beta-D-Gal-(1-&gt;4)-beta-D-Glc-(1&lt;-&gt;1)-Cer(d18:1(4E)) + UDP-alpha-D-galactose = a globoside Gb3Cer (d18:1(4E)) + UDP + H(+)</text>
        <dbReference type="Rhea" id="RHEA:11924"/>
        <dbReference type="ChEBI" id="CHEBI:15378"/>
        <dbReference type="ChEBI" id="CHEBI:17950"/>
        <dbReference type="ChEBI" id="CHEBI:18313"/>
        <dbReference type="ChEBI" id="CHEBI:58223"/>
        <dbReference type="ChEBI" id="CHEBI:66914"/>
        <dbReference type="EC" id="2.4.1.228"/>
    </reaction>
    <physiologicalReaction direction="left-to-right" evidence="16">
        <dbReference type="Rhea" id="RHEA:11925"/>
    </physiologicalReaction>
</comment>
<evidence type="ECO:0000256" key="4">
    <source>
        <dbReference type="ARBA" id="ARBA00022516"/>
    </source>
</evidence>
<comment type="catalytic activity">
    <reaction evidence="17">
        <text>a beta-D-Gal-(1&lt;-&gt;1')-ceramide + UDP-alpha-D-galactose = alpha-D-Gal-(1-&gt;4)-beta-D-Gal-(1&lt;-&gt;1')-Cer + UDP + H(+)</text>
        <dbReference type="Rhea" id="RHEA:60044"/>
        <dbReference type="ChEBI" id="CHEBI:15378"/>
        <dbReference type="ChEBI" id="CHEBI:58223"/>
        <dbReference type="ChEBI" id="CHEBI:66914"/>
        <dbReference type="ChEBI" id="CHEBI:143593"/>
        <dbReference type="ChEBI" id="CHEBI:143594"/>
    </reaction>
    <physiologicalReaction direction="left-to-right" evidence="17">
        <dbReference type="Rhea" id="RHEA:60045"/>
    </physiologicalReaction>
</comment>
<feature type="domain" description="Alpha 1,4-glycosyltransferase" evidence="18">
    <location>
        <begin position="218"/>
        <end position="341"/>
    </location>
</feature>
<keyword evidence="19" id="KW-1185">Reference proteome</keyword>
<evidence type="ECO:0000313" key="19">
    <source>
        <dbReference type="Proteomes" id="UP000008143"/>
    </source>
</evidence>
<evidence type="ECO:0000256" key="7">
    <source>
        <dbReference type="ARBA" id="ARBA00023034"/>
    </source>
</evidence>
<keyword evidence="7" id="KW-0333">Golgi apparatus</keyword>
<evidence type="ECO:0000256" key="14">
    <source>
        <dbReference type="ARBA" id="ARBA00043154"/>
    </source>
</evidence>
<evidence type="ECO:0000313" key="21">
    <source>
        <dbReference type="Xenbase" id="XB-GENE-493407"/>
    </source>
</evidence>
<dbReference type="PANTHER" id="PTHR12042">
    <property type="entry name" value="LACTOSYLCERAMIDE 4-ALPHA-GALACTOSYLTRANSFERASE ALPHA- 1,4-GALACTOSYLTRANSFERASE"/>
    <property type="match status" value="1"/>
</dbReference>
<evidence type="ECO:0000256" key="5">
    <source>
        <dbReference type="ARBA" id="ARBA00022676"/>
    </source>
</evidence>
<keyword evidence="5" id="KW-0328">Glycosyltransferase</keyword>
<dbReference type="EC" id="2.4.1.228" evidence="10"/>
<dbReference type="PANTHER" id="PTHR12042:SF17">
    <property type="entry name" value="LACTOSYLCERAMIDE 4-ALPHA-GALACTOSYLTRANSFERASE"/>
    <property type="match status" value="1"/>
</dbReference>
<comment type="pathway">
    <text evidence="2">Glycolipid biosynthesis.</text>
</comment>
<dbReference type="Xenbase" id="XB-GENE-493407">
    <property type="gene designation" value="a4galt"/>
</dbReference>
<dbReference type="KEGG" id="xtr:100495236"/>
<dbReference type="GO" id="GO:0006688">
    <property type="term" value="P:glycosphingolipid biosynthetic process"/>
    <property type="evidence" value="ECO:0000318"/>
    <property type="project" value="GO_Central"/>
</dbReference>
<evidence type="ECO:0000256" key="13">
    <source>
        <dbReference type="ARBA" id="ARBA00041849"/>
    </source>
</evidence>
<gene>
    <name evidence="20 21" type="primary">a4galt</name>
</gene>
<dbReference type="GO" id="GO:0016758">
    <property type="term" value="F:hexosyltransferase activity"/>
    <property type="evidence" value="ECO:0000318"/>
    <property type="project" value="GO_Central"/>
</dbReference>
<evidence type="ECO:0000256" key="12">
    <source>
        <dbReference type="ARBA" id="ARBA00041556"/>
    </source>
</evidence>
<dbReference type="GO" id="GO:0000139">
    <property type="term" value="C:Golgi membrane"/>
    <property type="evidence" value="ECO:0007669"/>
    <property type="project" value="UniProtKB-SubCell"/>
</dbReference>
<dbReference type="InterPro" id="IPR007577">
    <property type="entry name" value="GlycoTrfase_DXD_sugar-bd_CS"/>
</dbReference>
<evidence type="ECO:0000256" key="9">
    <source>
        <dbReference type="ARBA" id="ARBA00023136"/>
    </source>
</evidence>
<evidence type="ECO:0000256" key="16">
    <source>
        <dbReference type="ARBA" id="ARBA00048195"/>
    </source>
</evidence>
<keyword evidence="4" id="KW-0444">Lipid biosynthesis</keyword>
<keyword evidence="8" id="KW-0443">Lipid metabolism</keyword>
<keyword evidence="9" id="KW-0472">Membrane</keyword>
<evidence type="ECO:0000259" key="18">
    <source>
        <dbReference type="Pfam" id="PF04572"/>
    </source>
</evidence>
<dbReference type="SUPFAM" id="SSF53448">
    <property type="entry name" value="Nucleotide-diphospho-sugar transferases"/>
    <property type="match status" value="1"/>
</dbReference>
<dbReference type="GeneID" id="100495236"/>
<protein>
    <recommendedName>
        <fullName evidence="11">Lactosylceramide 4-alpha-galactosyltransferase</fullName>
        <ecNumber evidence="10">2.4.1.228</ecNumber>
    </recommendedName>
    <alternativeName>
        <fullName evidence="15">Alpha-1,4-N-acetylglucosaminyltransferase</fullName>
    </alternativeName>
    <alternativeName>
        <fullName evidence="13">Alpha-1,4-galactosyltransferase</fullName>
    </alternativeName>
    <alternativeName>
        <fullName evidence="14">Globotriaosylceramide synthase</fullName>
    </alternativeName>
    <alternativeName>
        <fullName evidence="12">UDP-galactose:beta-D-galactosyl-beta1-R 4-alpha-D-galactosyltransferase</fullName>
    </alternativeName>
</protein>
<evidence type="ECO:0000256" key="2">
    <source>
        <dbReference type="ARBA" id="ARBA00004934"/>
    </source>
</evidence>
<evidence type="ECO:0000256" key="10">
    <source>
        <dbReference type="ARBA" id="ARBA00039051"/>
    </source>
</evidence>
<dbReference type="OMA" id="CKDSYVV"/>
<keyword evidence="6" id="KW-0808">Transferase</keyword>
<evidence type="ECO:0000256" key="6">
    <source>
        <dbReference type="ARBA" id="ARBA00022679"/>
    </source>
</evidence>
<proteinExistence type="inferred from homology"/>
<evidence type="ECO:0000256" key="11">
    <source>
        <dbReference type="ARBA" id="ARBA00040835"/>
    </source>
</evidence>
<comment type="subcellular location">
    <subcellularLocation>
        <location evidence="1">Golgi apparatus membrane</location>
        <topology evidence="1">Single-pass type II membrane protein</topology>
    </subcellularLocation>
</comment>
<dbReference type="OrthoDB" id="409543at2759"/>
<organism evidence="19 20">
    <name type="scientific">Xenopus tropicalis</name>
    <name type="common">Western clawed frog</name>
    <name type="synonym">Silurana tropicalis</name>
    <dbReference type="NCBI Taxonomy" id="8364"/>
    <lineage>
        <taxon>Eukaryota</taxon>
        <taxon>Metazoa</taxon>
        <taxon>Chordata</taxon>
        <taxon>Craniata</taxon>
        <taxon>Vertebrata</taxon>
        <taxon>Euteleostomi</taxon>
        <taxon>Amphibia</taxon>
        <taxon>Batrachia</taxon>
        <taxon>Anura</taxon>
        <taxon>Pipoidea</taxon>
        <taxon>Pipidae</taxon>
        <taxon>Xenopodinae</taxon>
        <taxon>Xenopus</taxon>
        <taxon>Silurana</taxon>
    </lineage>
</organism>
<dbReference type="Gene3D" id="3.90.550.20">
    <property type="match status" value="1"/>
</dbReference>
<comment type="similarity">
    <text evidence="3">Belongs to the glycosyltransferase 32 family.</text>
</comment>
<dbReference type="CTD" id="53947"/>
<sequence>MRSCPPSLPLMGFKVKSPWSLLLALLVAVPFLVVLSMKPTGLLGVGPEPYHWPADVKCPGDVPDGKNHSPTGRIYFVETSERMSPNAQFMCAVESAVRTHPDTQVTILMRGLYQQHLPRPPNLAFRLFRCFPNVDVAPLDFERLFADTPLSSWYSAVEGHKEATDLPILSDASRLAILWKYGGVYLDTDFVVLKRLTNLANSMGTQSTYTLNGAFLSFARGHKFIELCMKDFTDSYNFWLYGHQGPQLLTRVFKRWCSIRRLRDRRSCRGVSVLPQEAFYPIEWQNWRKYFELISPSDLKGFLRNTYAVHVWNKKSKDSRPEPGTFLDQLQSQCCPTAYGLMKMSL</sequence>
<dbReference type="Proteomes" id="UP000008143">
    <property type="component" value="Chromosome 3"/>
</dbReference>
<reference evidence="20" key="1">
    <citation type="submission" date="2025-08" db="UniProtKB">
        <authorList>
            <consortium name="RefSeq"/>
        </authorList>
    </citation>
    <scope>IDENTIFICATION</scope>
    <source>
        <strain evidence="20">Nigerian</strain>
        <tissue evidence="20">Liver and blood</tissue>
    </source>
</reference>
<evidence type="ECO:0000256" key="1">
    <source>
        <dbReference type="ARBA" id="ARBA00004323"/>
    </source>
</evidence>